<dbReference type="AlphaFoldDB" id="A0AB34J8X2"/>
<dbReference type="EMBL" id="JBGBPQ010000012">
    <property type="protein sequence ID" value="KAL1514757.1"/>
    <property type="molecule type" value="Genomic_DNA"/>
</dbReference>
<organism evidence="2 3">
    <name type="scientific">Prymnesium parvum</name>
    <name type="common">Toxic golden alga</name>
    <dbReference type="NCBI Taxonomy" id="97485"/>
    <lineage>
        <taxon>Eukaryota</taxon>
        <taxon>Haptista</taxon>
        <taxon>Haptophyta</taxon>
        <taxon>Prymnesiophyceae</taxon>
        <taxon>Prymnesiales</taxon>
        <taxon>Prymnesiaceae</taxon>
        <taxon>Prymnesium</taxon>
    </lineage>
</organism>
<reference evidence="2 3" key="1">
    <citation type="journal article" date="2024" name="Science">
        <title>Giant polyketide synthase enzymes in the biosynthesis of giant marine polyether toxins.</title>
        <authorList>
            <person name="Fallon T.R."/>
            <person name="Shende V.V."/>
            <person name="Wierzbicki I.H."/>
            <person name="Pendleton A.L."/>
            <person name="Watervoot N.F."/>
            <person name="Auber R.P."/>
            <person name="Gonzalez D.J."/>
            <person name="Wisecaver J.H."/>
            <person name="Moore B.S."/>
        </authorList>
    </citation>
    <scope>NUCLEOTIDE SEQUENCE [LARGE SCALE GENOMIC DNA]</scope>
    <source>
        <strain evidence="2 3">12B1</strain>
    </source>
</reference>
<dbReference type="Proteomes" id="UP001515480">
    <property type="component" value="Unassembled WGS sequence"/>
</dbReference>
<evidence type="ECO:0000313" key="3">
    <source>
        <dbReference type="Proteomes" id="UP001515480"/>
    </source>
</evidence>
<feature type="region of interest" description="Disordered" evidence="1">
    <location>
        <begin position="1"/>
        <end position="23"/>
    </location>
</feature>
<gene>
    <name evidence="2" type="ORF">AB1Y20_003843</name>
</gene>
<name>A0AB34J8X2_PRYPA</name>
<evidence type="ECO:0000313" key="2">
    <source>
        <dbReference type="EMBL" id="KAL1514757.1"/>
    </source>
</evidence>
<sequence>MAEVRSSRPPNSSSRWDATPAWPSLTPSTARVALEPLLSESCGDGGVQSLRWHDEALRQDADGDWAHAFFEFRRPRRPRCERRLRSRL</sequence>
<comment type="caution">
    <text evidence="2">The sequence shown here is derived from an EMBL/GenBank/DDBJ whole genome shotgun (WGS) entry which is preliminary data.</text>
</comment>
<protein>
    <submittedName>
        <fullName evidence="2">Uncharacterized protein</fullName>
    </submittedName>
</protein>
<proteinExistence type="predicted"/>
<evidence type="ECO:0000256" key="1">
    <source>
        <dbReference type="SAM" id="MobiDB-lite"/>
    </source>
</evidence>
<accession>A0AB34J8X2</accession>
<keyword evidence="3" id="KW-1185">Reference proteome</keyword>